<accession>X1HDT1</accession>
<gene>
    <name evidence="1" type="ORF">S03H2_45005</name>
</gene>
<feature type="non-terminal residue" evidence="1">
    <location>
        <position position="1"/>
    </location>
</feature>
<dbReference type="EMBL" id="BARU01028170">
    <property type="protein sequence ID" value="GAH67557.1"/>
    <property type="molecule type" value="Genomic_DNA"/>
</dbReference>
<dbReference type="AlphaFoldDB" id="X1HDT1"/>
<sequence length="268" mass="30171">LNDGSVEYNREFTELGSSSYSDGTYTYEYTVSDIPVQQPDIVENVVYKFTKSNPDCDIIKLSAGENTPAGKIISSGVHAGKTGDEILDELIPDNNLDETLEYDDIEAIVDGDEAKLILRKGAGAFDDIIAQYSDNLKKLITDIKEVDGIEMFIENNNVVIKQHDNILASVVKEDEYYILSISQEALIKEGDKISTYVDYSYNFVEVVGKTDGEYAEIIKGFYMNDYVTHVKVCVDENDIIKFNVPELMYGNDLDFITYHYVDEITDTD</sequence>
<protein>
    <submittedName>
        <fullName evidence="1">Uncharacterized protein</fullName>
    </submittedName>
</protein>
<evidence type="ECO:0000313" key="1">
    <source>
        <dbReference type="EMBL" id="GAH67557.1"/>
    </source>
</evidence>
<comment type="caution">
    <text evidence="1">The sequence shown here is derived from an EMBL/GenBank/DDBJ whole genome shotgun (WGS) entry which is preliminary data.</text>
</comment>
<proteinExistence type="predicted"/>
<name>X1HDT1_9ZZZZ</name>
<reference evidence="1" key="1">
    <citation type="journal article" date="2014" name="Front. Microbiol.">
        <title>High frequency of phylogenetically diverse reductive dehalogenase-homologous genes in deep subseafloor sedimentary metagenomes.</title>
        <authorList>
            <person name="Kawai M."/>
            <person name="Futagami T."/>
            <person name="Toyoda A."/>
            <person name="Takaki Y."/>
            <person name="Nishi S."/>
            <person name="Hori S."/>
            <person name="Arai W."/>
            <person name="Tsubouchi T."/>
            <person name="Morono Y."/>
            <person name="Uchiyama I."/>
            <person name="Ito T."/>
            <person name="Fujiyama A."/>
            <person name="Inagaki F."/>
            <person name="Takami H."/>
        </authorList>
    </citation>
    <scope>NUCLEOTIDE SEQUENCE</scope>
    <source>
        <strain evidence="1">Expedition CK06-06</strain>
    </source>
</reference>
<organism evidence="1">
    <name type="scientific">marine sediment metagenome</name>
    <dbReference type="NCBI Taxonomy" id="412755"/>
    <lineage>
        <taxon>unclassified sequences</taxon>
        <taxon>metagenomes</taxon>
        <taxon>ecological metagenomes</taxon>
    </lineage>
</organism>
<feature type="non-terminal residue" evidence="1">
    <location>
        <position position="268"/>
    </location>
</feature>